<dbReference type="RefSeq" id="WP_064880769.1">
    <property type="nucleotide sequence ID" value="NZ_LZSY01000063.1"/>
</dbReference>
<dbReference type="PANTHER" id="PTHR48081">
    <property type="entry name" value="AB HYDROLASE SUPERFAMILY PROTEIN C4A8.06C"/>
    <property type="match status" value="1"/>
</dbReference>
<accession>A0A1A0W9K7</accession>
<dbReference type="EMBL" id="LZSY01000063">
    <property type="protein sequence ID" value="OBB93379.1"/>
    <property type="molecule type" value="Genomic_DNA"/>
</dbReference>
<comment type="caution">
    <text evidence="3">The sequence shown here is derived from an EMBL/GenBank/DDBJ whole genome shotgun (WGS) entry which is preliminary data.</text>
</comment>
<evidence type="ECO:0000256" key="1">
    <source>
        <dbReference type="ARBA" id="ARBA00022801"/>
    </source>
</evidence>
<dbReference type="Pfam" id="PF07859">
    <property type="entry name" value="Abhydrolase_3"/>
    <property type="match status" value="1"/>
</dbReference>
<proteinExistence type="predicted"/>
<gene>
    <name evidence="3" type="ORF">A5779_21020</name>
</gene>
<evidence type="ECO:0000313" key="4">
    <source>
        <dbReference type="Proteomes" id="UP000094008"/>
    </source>
</evidence>
<dbReference type="SUPFAM" id="SSF53474">
    <property type="entry name" value="alpha/beta-Hydrolases"/>
    <property type="match status" value="1"/>
</dbReference>
<dbReference type="InterPro" id="IPR029058">
    <property type="entry name" value="AB_hydrolase_fold"/>
</dbReference>
<dbReference type="InterPro" id="IPR050300">
    <property type="entry name" value="GDXG_lipolytic_enzyme"/>
</dbReference>
<dbReference type="GO" id="GO:0016787">
    <property type="term" value="F:hydrolase activity"/>
    <property type="evidence" value="ECO:0007669"/>
    <property type="project" value="UniProtKB-KW"/>
</dbReference>
<reference evidence="4" key="1">
    <citation type="submission" date="2016-06" db="EMBL/GenBank/DDBJ databases">
        <authorList>
            <person name="Sutton G."/>
            <person name="Brinkac L."/>
            <person name="Sanka R."/>
            <person name="Adams M."/>
            <person name="Lau E."/>
            <person name="Mehaffy C."/>
            <person name="Tameris M."/>
            <person name="Hatherill M."/>
            <person name="Hanekom W."/>
            <person name="Mahomed H."/>
            <person name="Mcshane H."/>
        </authorList>
    </citation>
    <scope>NUCLEOTIDE SEQUENCE [LARGE SCALE GENOMIC DNA]</scope>
    <source>
        <strain evidence="4">852002-10433_SCH5171157</strain>
    </source>
</reference>
<evidence type="ECO:0000259" key="2">
    <source>
        <dbReference type="Pfam" id="PF07859"/>
    </source>
</evidence>
<feature type="domain" description="Alpha/beta hydrolase fold-3" evidence="2">
    <location>
        <begin position="123"/>
        <end position="328"/>
    </location>
</feature>
<dbReference type="Proteomes" id="UP000094008">
    <property type="component" value="Unassembled WGS sequence"/>
</dbReference>
<dbReference type="InterPro" id="IPR013094">
    <property type="entry name" value="AB_hydrolase_3"/>
</dbReference>
<name>A0A1A0W9K7_MYCPR</name>
<keyword evidence="1" id="KW-0378">Hydrolase</keyword>
<dbReference type="PANTHER" id="PTHR48081:SF8">
    <property type="entry name" value="ALPHA_BETA HYDROLASE FOLD-3 DOMAIN-CONTAINING PROTEIN-RELATED"/>
    <property type="match status" value="1"/>
</dbReference>
<sequence>MTAITAPPTAPDTTRLTSAERIQRALFTALGRIPKTVLRRLVPPTVNSDGDVMEPEIALLMRFAAGAPDFSDGTVADARAIMEADCRVFADQGANADVDRGIVLPSGIRASLYRPTTRSHGLVLFLHGGGFVLGSRRAYDSPARLIAARAGVNVLSIEYRLAPEAPFPAPVDDAWEAWRFAVDHCADWGIDPARIVLLGDSAGANLCAVLSNQLQGQVLRPRMQVLMYPFIDAVGGYRSRDEFADNPALTGKQIEWLGELYVPNDRDRADPRVSPIRAEDLSQAPATLITVAGFDPLRDEAIAYALRLRDSGVPTRLLREGGLVHGYLSMTQISPAARDAVDRVAAAISRAVASER</sequence>
<organism evidence="3 4">
    <name type="scientific">Mycolicibacterium peregrinum</name>
    <name type="common">Mycobacterium peregrinum</name>
    <dbReference type="NCBI Taxonomy" id="43304"/>
    <lineage>
        <taxon>Bacteria</taxon>
        <taxon>Bacillati</taxon>
        <taxon>Actinomycetota</taxon>
        <taxon>Actinomycetes</taxon>
        <taxon>Mycobacteriales</taxon>
        <taxon>Mycobacteriaceae</taxon>
        <taxon>Mycolicibacterium</taxon>
    </lineage>
</organism>
<dbReference type="OrthoDB" id="3181909at2"/>
<dbReference type="AlphaFoldDB" id="A0A1A0W9K7"/>
<evidence type="ECO:0000313" key="3">
    <source>
        <dbReference type="EMBL" id="OBB93379.1"/>
    </source>
</evidence>
<protein>
    <submittedName>
        <fullName evidence="3">Esterase</fullName>
    </submittedName>
</protein>
<dbReference type="Gene3D" id="3.40.50.1820">
    <property type="entry name" value="alpha/beta hydrolase"/>
    <property type="match status" value="1"/>
</dbReference>